<evidence type="ECO:0000313" key="2">
    <source>
        <dbReference type="EMBL" id="KAB1274571.1"/>
    </source>
</evidence>
<name>A0A5N4DTV0_CAMDR</name>
<dbReference type="SUPFAM" id="SSF54686">
    <property type="entry name" value="Ribosomal protein L16p/L10e"/>
    <property type="match status" value="1"/>
</dbReference>
<evidence type="ECO:0000313" key="3">
    <source>
        <dbReference type="Proteomes" id="UP000299084"/>
    </source>
</evidence>
<dbReference type="InterPro" id="IPR001197">
    <property type="entry name" value="Ribosomal_uL16_euk_arch"/>
</dbReference>
<reference evidence="2 3" key="1">
    <citation type="journal article" date="2019" name="Mol. Ecol. Resour.">
        <title>Improving Illumina assemblies with Hi-C and long reads: an example with the North African dromedary.</title>
        <authorList>
            <person name="Elbers J.P."/>
            <person name="Rogers M.F."/>
            <person name="Perelman P.L."/>
            <person name="Proskuryakova A.A."/>
            <person name="Serdyukova N.A."/>
            <person name="Johnson W.E."/>
            <person name="Horin P."/>
            <person name="Corander J."/>
            <person name="Murphy D."/>
            <person name="Burger P.A."/>
        </authorList>
    </citation>
    <scope>NUCLEOTIDE SEQUENCE [LARGE SCALE GENOMIC DNA]</scope>
    <source>
        <strain evidence="2">Drom800</strain>
        <tissue evidence="2">Blood</tissue>
    </source>
</reference>
<dbReference type="Gene3D" id="3.90.1170.10">
    <property type="entry name" value="Ribosomal protein L10e/L16"/>
    <property type="match status" value="1"/>
</dbReference>
<feature type="region of interest" description="Disordered" evidence="1">
    <location>
        <begin position="1"/>
        <end position="26"/>
    </location>
</feature>
<keyword evidence="3" id="KW-1185">Reference proteome</keyword>
<dbReference type="AlphaFoldDB" id="A0A5N4DTV0"/>
<protein>
    <submittedName>
        <fullName evidence="2">60S ribosomal protein L10</fullName>
    </submittedName>
</protein>
<dbReference type="PANTHER" id="PTHR11726">
    <property type="entry name" value="60S RIBOSOMAL PROTEIN L10"/>
    <property type="match status" value="1"/>
</dbReference>
<organism evidence="2 3">
    <name type="scientific">Camelus dromedarius</name>
    <name type="common">Dromedary</name>
    <name type="synonym">Arabian camel</name>
    <dbReference type="NCBI Taxonomy" id="9838"/>
    <lineage>
        <taxon>Eukaryota</taxon>
        <taxon>Metazoa</taxon>
        <taxon>Chordata</taxon>
        <taxon>Craniata</taxon>
        <taxon>Vertebrata</taxon>
        <taxon>Euteleostomi</taxon>
        <taxon>Mammalia</taxon>
        <taxon>Eutheria</taxon>
        <taxon>Laurasiatheria</taxon>
        <taxon>Artiodactyla</taxon>
        <taxon>Tylopoda</taxon>
        <taxon>Camelidae</taxon>
        <taxon>Camelus</taxon>
    </lineage>
</organism>
<sequence length="157" mass="17088">MRGAFGKPQGSGQDLPSHCNPPNKLQNKEHVTEDLCRAKFNFPGHQKIPISQKWGFTKFNADELENTAEKQLIPDGCGVKHIPDHGPLDTCDGYSGQPGHRVEDKVEDAWVPGHHGVPIPMIVGQALTVIHGSLHYQLPRSGIRVHLFIPGATPSAG</sequence>
<dbReference type="GO" id="GO:0003735">
    <property type="term" value="F:structural constituent of ribosome"/>
    <property type="evidence" value="ECO:0007669"/>
    <property type="project" value="InterPro"/>
</dbReference>
<dbReference type="Proteomes" id="UP000299084">
    <property type="component" value="Unassembled WGS sequence"/>
</dbReference>
<dbReference type="Gene3D" id="3.30.60.300">
    <property type="match status" value="1"/>
</dbReference>
<gene>
    <name evidence="2" type="ORF">Cadr_000011416</name>
</gene>
<dbReference type="GO" id="GO:0006412">
    <property type="term" value="P:translation"/>
    <property type="evidence" value="ECO:0007669"/>
    <property type="project" value="InterPro"/>
</dbReference>
<dbReference type="EMBL" id="JWIN03000009">
    <property type="protein sequence ID" value="KAB1274571.1"/>
    <property type="molecule type" value="Genomic_DNA"/>
</dbReference>
<keyword evidence="2" id="KW-0687">Ribonucleoprotein</keyword>
<proteinExistence type="predicted"/>
<comment type="caution">
    <text evidence="2">The sequence shown here is derived from an EMBL/GenBank/DDBJ whole genome shotgun (WGS) entry which is preliminary data.</text>
</comment>
<keyword evidence="2" id="KW-0689">Ribosomal protein</keyword>
<dbReference type="GO" id="GO:0005840">
    <property type="term" value="C:ribosome"/>
    <property type="evidence" value="ECO:0007669"/>
    <property type="project" value="UniProtKB-KW"/>
</dbReference>
<evidence type="ECO:0000256" key="1">
    <source>
        <dbReference type="SAM" id="MobiDB-lite"/>
    </source>
</evidence>
<accession>A0A5N4DTV0</accession>
<dbReference type="InterPro" id="IPR036920">
    <property type="entry name" value="Ribosomal_uL16_sf"/>
</dbReference>